<gene>
    <name evidence="3" type="ORF">LTR09_001672</name>
</gene>
<evidence type="ECO:0008006" key="5">
    <source>
        <dbReference type="Google" id="ProtNLM"/>
    </source>
</evidence>
<evidence type="ECO:0000256" key="1">
    <source>
        <dbReference type="SAM" id="Phobius"/>
    </source>
</evidence>
<sequence length="612" mass="69230">MYSTLLLLSACISAVRSQDLNLNPPGNPNDPGLSHYVSRPDLAAPKWDLKIYHEDRVAPGYWFVAPYKALRQVDEHRSWIGPHIYDGKTGELVWSGSMLSFSRENVEDFRLSNVRGKEMFTLMAAGPGLAVVMGLDYQIEETLKVDVPNQVNTHELNFVENGTRALVIKSHGQEASKEMSRKIGYDGKCHAAFDGFEEYDTSTWKSTFDWRSYGKVGFEESSLTHAPVEDRCKNNWDFIHANSVDKTPEGDYYWSSRHCDTIYKISGKDGHIIWRLGGKTSDFKHMSDDMIFSRQHNIRWRSQNDTHVNVTILDNARGIDRQPPTADRSRGMLITLDEKNMTASVIQTYDHPDGEGGFAPRRGNYQVLKNGNILMGWSERAQVSEHSPDGKLVMEALFKTEFLGSYRNYKFDYIGHPIEPPVAHSQAYATPNNSTTTAVHVSWNGATEVAQWNLYRTVANGQVDILVATAERLGFETILAYGGYASYIVAEAVNKNGTVIGRSSVTKTFAHANVTAEAVAEEDTWLKDLQNDMVWHTRGLLTNPISTFFTGCICTGIVIFVAWQAKKRNVFGRWFDSYQGQKYSRVQDLDREREQELPLHSMYKEGGPEDRE</sequence>
<evidence type="ECO:0000256" key="2">
    <source>
        <dbReference type="SAM" id="SignalP"/>
    </source>
</evidence>
<organism evidence="3 4">
    <name type="scientific">Extremus antarcticus</name>
    <dbReference type="NCBI Taxonomy" id="702011"/>
    <lineage>
        <taxon>Eukaryota</taxon>
        <taxon>Fungi</taxon>
        <taxon>Dikarya</taxon>
        <taxon>Ascomycota</taxon>
        <taxon>Pezizomycotina</taxon>
        <taxon>Dothideomycetes</taxon>
        <taxon>Dothideomycetidae</taxon>
        <taxon>Mycosphaerellales</taxon>
        <taxon>Extremaceae</taxon>
        <taxon>Extremus</taxon>
    </lineage>
</organism>
<dbReference type="PANTHER" id="PTHR35340">
    <property type="entry name" value="PQQ ENZYME REPEAT PROTEIN-RELATED"/>
    <property type="match status" value="1"/>
</dbReference>
<comment type="caution">
    <text evidence="3">The sequence shown here is derived from an EMBL/GenBank/DDBJ whole genome shotgun (WGS) entry which is preliminary data.</text>
</comment>
<dbReference type="PANTHER" id="PTHR35340:SF8">
    <property type="entry name" value="ASST-DOMAIN-CONTAINING PROTEIN"/>
    <property type="match status" value="1"/>
</dbReference>
<keyword evidence="1" id="KW-1133">Transmembrane helix</keyword>
<accession>A0AAJ0GH58</accession>
<feature type="signal peptide" evidence="2">
    <location>
        <begin position="1"/>
        <end position="17"/>
    </location>
</feature>
<evidence type="ECO:0000313" key="4">
    <source>
        <dbReference type="Proteomes" id="UP001271007"/>
    </source>
</evidence>
<dbReference type="EMBL" id="JAWDJX010000003">
    <property type="protein sequence ID" value="KAK3057488.1"/>
    <property type="molecule type" value="Genomic_DNA"/>
</dbReference>
<proteinExistence type="predicted"/>
<keyword evidence="2" id="KW-0732">Signal</keyword>
<dbReference type="Pfam" id="PF14269">
    <property type="entry name" value="Arylsulfotran_2"/>
    <property type="match status" value="1"/>
</dbReference>
<protein>
    <recommendedName>
        <fullName evidence="5">ASST-domain-containing protein</fullName>
    </recommendedName>
</protein>
<keyword evidence="4" id="KW-1185">Reference proteome</keyword>
<keyword evidence="1" id="KW-0812">Transmembrane</keyword>
<dbReference type="InterPro" id="IPR039535">
    <property type="entry name" value="ASST-like"/>
</dbReference>
<feature type="chain" id="PRO_5042579998" description="ASST-domain-containing protein" evidence="2">
    <location>
        <begin position="18"/>
        <end position="612"/>
    </location>
</feature>
<evidence type="ECO:0000313" key="3">
    <source>
        <dbReference type="EMBL" id="KAK3057488.1"/>
    </source>
</evidence>
<name>A0AAJ0GH58_9PEZI</name>
<dbReference type="Proteomes" id="UP001271007">
    <property type="component" value="Unassembled WGS sequence"/>
</dbReference>
<dbReference type="InterPro" id="IPR053143">
    <property type="entry name" value="Arylsulfate_ST"/>
</dbReference>
<feature type="transmembrane region" description="Helical" evidence="1">
    <location>
        <begin position="545"/>
        <end position="563"/>
    </location>
</feature>
<dbReference type="AlphaFoldDB" id="A0AAJ0GH58"/>
<keyword evidence="1" id="KW-0472">Membrane</keyword>
<reference evidence="3" key="1">
    <citation type="submission" date="2023-04" db="EMBL/GenBank/DDBJ databases">
        <title>Black Yeasts Isolated from many extreme environments.</title>
        <authorList>
            <person name="Coleine C."/>
            <person name="Stajich J.E."/>
            <person name="Selbmann L."/>
        </authorList>
    </citation>
    <scope>NUCLEOTIDE SEQUENCE</scope>
    <source>
        <strain evidence="3">CCFEE 5312</strain>
    </source>
</reference>